<evidence type="ECO:0000256" key="2">
    <source>
        <dbReference type="ARBA" id="ARBA00022729"/>
    </source>
</evidence>
<comment type="caution">
    <text evidence="6">The sequence shown here is derived from an EMBL/GenBank/DDBJ whole genome shotgun (WGS) entry which is preliminary data.</text>
</comment>
<keyword evidence="2 4" id="KW-0732">Signal</keyword>
<protein>
    <submittedName>
        <fullName evidence="6">ABC transporter substrate-binding protein</fullName>
    </submittedName>
</protein>
<keyword evidence="3" id="KW-0029">Amino-acid transport</keyword>
<evidence type="ECO:0000313" key="7">
    <source>
        <dbReference type="Proteomes" id="UP000445696"/>
    </source>
</evidence>
<comment type="similarity">
    <text evidence="1">Belongs to the leucine-binding protein family.</text>
</comment>
<dbReference type="OrthoDB" id="7374472at2"/>
<dbReference type="GO" id="GO:0006865">
    <property type="term" value="P:amino acid transport"/>
    <property type="evidence" value="ECO:0007669"/>
    <property type="project" value="UniProtKB-KW"/>
</dbReference>
<feature type="chain" id="PRO_5032273434" evidence="4">
    <location>
        <begin position="26"/>
        <end position="388"/>
    </location>
</feature>
<evidence type="ECO:0000259" key="5">
    <source>
        <dbReference type="Pfam" id="PF13458"/>
    </source>
</evidence>
<name>A0A845MBL3_9PROT</name>
<dbReference type="InterPro" id="IPR028081">
    <property type="entry name" value="Leu-bd"/>
</dbReference>
<keyword evidence="7" id="KW-1185">Reference proteome</keyword>
<evidence type="ECO:0000256" key="3">
    <source>
        <dbReference type="ARBA" id="ARBA00022970"/>
    </source>
</evidence>
<dbReference type="PANTHER" id="PTHR30483">
    <property type="entry name" value="LEUCINE-SPECIFIC-BINDING PROTEIN"/>
    <property type="match status" value="1"/>
</dbReference>
<dbReference type="RefSeq" id="WP_161337253.1">
    <property type="nucleotide sequence ID" value="NZ_JBHSDG010000002.1"/>
</dbReference>
<dbReference type="Proteomes" id="UP000445696">
    <property type="component" value="Unassembled WGS sequence"/>
</dbReference>
<dbReference type="InterPro" id="IPR051010">
    <property type="entry name" value="BCAA_transport"/>
</dbReference>
<proteinExistence type="inferred from homology"/>
<evidence type="ECO:0000256" key="4">
    <source>
        <dbReference type="SAM" id="SignalP"/>
    </source>
</evidence>
<dbReference type="Gene3D" id="3.40.50.2300">
    <property type="match status" value="2"/>
</dbReference>
<evidence type="ECO:0000313" key="6">
    <source>
        <dbReference type="EMBL" id="MZR20830.1"/>
    </source>
</evidence>
<organism evidence="6 7">
    <name type="scientific">Sneathiella chungangensis</name>
    <dbReference type="NCBI Taxonomy" id="1418234"/>
    <lineage>
        <taxon>Bacteria</taxon>
        <taxon>Pseudomonadati</taxon>
        <taxon>Pseudomonadota</taxon>
        <taxon>Alphaproteobacteria</taxon>
        <taxon>Sneathiellales</taxon>
        <taxon>Sneathiellaceae</taxon>
        <taxon>Sneathiella</taxon>
    </lineage>
</organism>
<dbReference type="Pfam" id="PF13458">
    <property type="entry name" value="Peripla_BP_6"/>
    <property type="match status" value="1"/>
</dbReference>
<keyword evidence="3" id="KW-0813">Transport</keyword>
<feature type="signal peptide" evidence="4">
    <location>
        <begin position="1"/>
        <end position="25"/>
    </location>
</feature>
<dbReference type="CDD" id="cd06347">
    <property type="entry name" value="PBP1_ABC_LivK_ligand_binding-like"/>
    <property type="match status" value="1"/>
</dbReference>
<gene>
    <name evidence="6" type="ORF">GQF03_00620</name>
</gene>
<accession>A0A845MBL3</accession>
<feature type="domain" description="Leucine-binding protein" evidence="5">
    <location>
        <begin position="33"/>
        <end position="372"/>
    </location>
</feature>
<dbReference type="PROSITE" id="PS51257">
    <property type="entry name" value="PROKAR_LIPOPROTEIN"/>
    <property type="match status" value="1"/>
</dbReference>
<evidence type="ECO:0000256" key="1">
    <source>
        <dbReference type="ARBA" id="ARBA00010062"/>
    </source>
</evidence>
<sequence length="388" mass="40772">MIGKSTSRIFRLAAILVGATLVATACQGGDPSMTIGAIYNLSGDQKSLDIPSSHGARLAIDEINAAGGILGRQATLLIEDGETDPAVIAQKTAAMIAANSDMPVMIGMSDTDVVLAAAKVAARDKRIFITSGATSPRLPKEVPGYLFLACYGDNVQAAAAATFAHDELKLKKVAVLYKEQMSYTELLRGYFEESFQALGGEVIFSRGYTKANFTDAVASLPAADFIYLSASPDEVVSAVRALRDAGFTVPILSGDGFDIGMDWANLPDESNVYFTTHADVSANDKNAEVIAFRAAFKKKFPDAEPDAFAALGYDTVKLVAAAIDKAGSSDVNAVKAALSTLTGFKGITGEISFTDGSQIPTKSVTIMKVVKGDETFVRTILPTDVPAP</sequence>
<dbReference type="AlphaFoldDB" id="A0A845MBL3"/>
<dbReference type="InterPro" id="IPR028082">
    <property type="entry name" value="Peripla_BP_I"/>
</dbReference>
<dbReference type="EMBL" id="WTVA01000001">
    <property type="protein sequence ID" value="MZR20830.1"/>
    <property type="molecule type" value="Genomic_DNA"/>
</dbReference>
<dbReference type="SUPFAM" id="SSF53822">
    <property type="entry name" value="Periplasmic binding protein-like I"/>
    <property type="match status" value="1"/>
</dbReference>
<reference evidence="6 7" key="1">
    <citation type="journal article" date="2014" name="Int. J. Syst. Evol. Microbiol.">
        <title>Sneathiella chungangensis sp. nov., isolated from a marine sand, and emended description of the genus Sneathiella.</title>
        <authorList>
            <person name="Siamphan C."/>
            <person name="Kim H."/>
            <person name="Lee J.S."/>
            <person name="Kim W."/>
        </authorList>
    </citation>
    <scope>NUCLEOTIDE SEQUENCE [LARGE SCALE GENOMIC DNA]</scope>
    <source>
        <strain evidence="6 7">KCTC 32476</strain>
    </source>
</reference>
<dbReference type="PANTHER" id="PTHR30483:SF6">
    <property type="entry name" value="PERIPLASMIC BINDING PROTEIN OF ABC TRANSPORTER FOR NATURAL AMINO ACIDS"/>
    <property type="match status" value="1"/>
</dbReference>